<dbReference type="PANTHER" id="PTHR46797:SF1">
    <property type="entry name" value="METHYLPHOSPHONATE SYNTHASE"/>
    <property type="match status" value="1"/>
</dbReference>
<keyword evidence="4" id="KW-1185">Reference proteome</keyword>
<dbReference type="Pfam" id="PF07883">
    <property type="entry name" value="Cupin_2"/>
    <property type="match status" value="1"/>
</dbReference>
<comment type="caution">
    <text evidence="3">The sequence shown here is derived from an EMBL/GenBank/DDBJ whole genome shotgun (WGS) entry which is preliminary data.</text>
</comment>
<protein>
    <submittedName>
        <fullName evidence="3">Helix-turn-helix transcriptional regulator</fullName>
    </submittedName>
</protein>
<sequence>MPPEIPVDNAGGPAGDRVGDRLRELRKERKLTLEALSAKTGISVSSLSRIENTRLSLNVEKIQALAAALGVPPETFFSGESRDAPETVARGGEARLVIDRRRLRHPTSAGEVHQFHLFQELKDSRLETIYFEIDPVSIWDSEFVKHPGEKTLYVIEGDLIIYAQGRCPQLLETGDALFMDGSVWHSTVAANGLPARVFTVYLASGDPGTFETRFFTSEQWDALEE</sequence>
<dbReference type="Proteomes" id="UP000664303">
    <property type="component" value="Unassembled WGS sequence"/>
</dbReference>
<dbReference type="SMART" id="SM00530">
    <property type="entry name" value="HTH_XRE"/>
    <property type="match status" value="1"/>
</dbReference>
<accession>A0A939DDK2</accession>
<proteinExistence type="predicted"/>
<dbReference type="SUPFAM" id="SSF47413">
    <property type="entry name" value="lambda repressor-like DNA-binding domains"/>
    <property type="match status" value="1"/>
</dbReference>
<dbReference type="PROSITE" id="PS50943">
    <property type="entry name" value="HTH_CROC1"/>
    <property type="match status" value="1"/>
</dbReference>
<dbReference type="CDD" id="cd02209">
    <property type="entry name" value="cupin_XRE_C"/>
    <property type="match status" value="1"/>
</dbReference>
<dbReference type="InterPro" id="IPR001387">
    <property type="entry name" value="Cro/C1-type_HTH"/>
</dbReference>
<dbReference type="Pfam" id="PF01381">
    <property type="entry name" value="HTH_3"/>
    <property type="match status" value="1"/>
</dbReference>
<dbReference type="SUPFAM" id="SSF51182">
    <property type="entry name" value="RmlC-like cupins"/>
    <property type="match status" value="1"/>
</dbReference>
<dbReference type="GO" id="GO:0003700">
    <property type="term" value="F:DNA-binding transcription factor activity"/>
    <property type="evidence" value="ECO:0007669"/>
    <property type="project" value="TreeGrafter"/>
</dbReference>
<reference evidence="3" key="1">
    <citation type="submission" date="2021-02" db="EMBL/GenBank/DDBJ databases">
        <title>PHA producing bacteria isolated from coastal sediment in Guangdong, Shenzhen.</title>
        <authorList>
            <person name="Zheng W."/>
            <person name="Yu S."/>
            <person name="Huang Y."/>
        </authorList>
    </citation>
    <scope>NUCLEOTIDE SEQUENCE</scope>
    <source>
        <strain evidence="3">TN14-10</strain>
    </source>
</reference>
<dbReference type="InterPro" id="IPR050807">
    <property type="entry name" value="TransReg_Diox_bact_type"/>
</dbReference>
<organism evidence="3 4">
    <name type="scientific">Parahaliea mediterranea</name>
    <dbReference type="NCBI Taxonomy" id="651086"/>
    <lineage>
        <taxon>Bacteria</taxon>
        <taxon>Pseudomonadati</taxon>
        <taxon>Pseudomonadota</taxon>
        <taxon>Gammaproteobacteria</taxon>
        <taxon>Cellvibrionales</taxon>
        <taxon>Halieaceae</taxon>
        <taxon>Parahaliea</taxon>
    </lineage>
</organism>
<dbReference type="InterPro" id="IPR010982">
    <property type="entry name" value="Lambda_DNA-bd_dom_sf"/>
</dbReference>
<evidence type="ECO:0000313" key="4">
    <source>
        <dbReference type="Proteomes" id="UP000664303"/>
    </source>
</evidence>
<evidence type="ECO:0000313" key="3">
    <source>
        <dbReference type="EMBL" id="MBN7796089.1"/>
    </source>
</evidence>
<dbReference type="GO" id="GO:0003677">
    <property type="term" value="F:DNA binding"/>
    <property type="evidence" value="ECO:0007669"/>
    <property type="project" value="UniProtKB-KW"/>
</dbReference>
<keyword evidence="1" id="KW-0238">DNA-binding</keyword>
<dbReference type="EMBL" id="JAFKCZ010000004">
    <property type="protein sequence ID" value="MBN7796089.1"/>
    <property type="molecule type" value="Genomic_DNA"/>
</dbReference>
<evidence type="ECO:0000256" key="1">
    <source>
        <dbReference type="ARBA" id="ARBA00023125"/>
    </source>
</evidence>
<gene>
    <name evidence="3" type="ORF">JYP50_05795</name>
</gene>
<dbReference type="GO" id="GO:0005829">
    <property type="term" value="C:cytosol"/>
    <property type="evidence" value="ECO:0007669"/>
    <property type="project" value="TreeGrafter"/>
</dbReference>
<dbReference type="CDD" id="cd00093">
    <property type="entry name" value="HTH_XRE"/>
    <property type="match status" value="1"/>
</dbReference>
<dbReference type="AlphaFoldDB" id="A0A939DDK2"/>
<dbReference type="Gene3D" id="2.60.120.10">
    <property type="entry name" value="Jelly Rolls"/>
    <property type="match status" value="1"/>
</dbReference>
<dbReference type="RefSeq" id="WP_206559536.1">
    <property type="nucleotide sequence ID" value="NZ_JAFKCZ010000004.1"/>
</dbReference>
<name>A0A939DDK2_9GAMM</name>
<evidence type="ECO:0000259" key="2">
    <source>
        <dbReference type="PROSITE" id="PS50943"/>
    </source>
</evidence>
<dbReference type="InterPro" id="IPR013096">
    <property type="entry name" value="Cupin_2"/>
</dbReference>
<dbReference type="InterPro" id="IPR014710">
    <property type="entry name" value="RmlC-like_jellyroll"/>
</dbReference>
<feature type="domain" description="HTH cro/C1-type" evidence="2">
    <location>
        <begin position="22"/>
        <end position="76"/>
    </location>
</feature>
<dbReference type="InterPro" id="IPR011051">
    <property type="entry name" value="RmlC_Cupin_sf"/>
</dbReference>
<dbReference type="PANTHER" id="PTHR46797">
    <property type="entry name" value="HTH-TYPE TRANSCRIPTIONAL REGULATOR"/>
    <property type="match status" value="1"/>
</dbReference>
<dbReference type="Gene3D" id="1.10.260.40">
    <property type="entry name" value="lambda repressor-like DNA-binding domains"/>
    <property type="match status" value="1"/>
</dbReference>